<dbReference type="AlphaFoldDB" id="A0A1Q9AI35"/>
<keyword evidence="1" id="KW-1133">Transmembrane helix</keyword>
<keyword evidence="1" id="KW-0812">Transmembrane</keyword>
<dbReference type="EMBL" id="MKIO01000031">
    <property type="protein sequence ID" value="OLP54856.1"/>
    <property type="molecule type" value="Genomic_DNA"/>
</dbReference>
<keyword evidence="1" id="KW-0472">Membrane</keyword>
<dbReference type="OrthoDB" id="7861850at2"/>
<dbReference type="Proteomes" id="UP000186143">
    <property type="component" value="Unassembled WGS sequence"/>
</dbReference>
<name>A0A1Q9AI35_9HYPH</name>
<evidence type="ECO:0000313" key="2">
    <source>
        <dbReference type="EMBL" id="OLP54856.1"/>
    </source>
</evidence>
<dbReference type="RefSeq" id="WP_075635415.1">
    <property type="nucleotide sequence ID" value="NZ_MKIO01000031.1"/>
</dbReference>
<accession>A0A1Q9AI35</accession>
<feature type="transmembrane region" description="Helical" evidence="1">
    <location>
        <begin position="18"/>
        <end position="40"/>
    </location>
</feature>
<sequence>MTELFAEILRLWEGLKTILAVLSLIGISIVAIIGAAYAFFKYLGSKWIDNKFAKQLEAYKSEQTRELERLRHRINGVFDRTKRLHDREFEVLPDIWAKLVDARDWAGGYMAAFQQYADIGRMNEADLDEFLAGTRFSEGQKREIKTASDKQKTYIGTLERYRYADAMDKLREANVSLSKHGIFVLPDIRKDMKTLIDLIHSAVIEHQINLEHDVRPRMREGADKLKAEGEPLFKKIEEAVIERLWDSTTTTV</sequence>
<evidence type="ECO:0000256" key="1">
    <source>
        <dbReference type="SAM" id="Phobius"/>
    </source>
</evidence>
<protein>
    <submittedName>
        <fullName evidence="2">Uncharacterized protein</fullName>
    </submittedName>
</protein>
<organism evidence="2 3">
    <name type="scientific">Xaviernesmea rhizosphaerae</name>
    <dbReference type="NCBI Taxonomy" id="1672749"/>
    <lineage>
        <taxon>Bacteria</taxon>
        <taxon>Pseudomonadati</taxon>
        <taxon>Pseudomonadota</taxon>
        <taxon>Alphaproteobacteria</taxon>
        <taxon>Hyphomicrobiales</taxon>
        <taxon>Rhizobiaceae</taxon>
        <taxon>Rhizobium/Agrobacterium group</taxon>
        <taxon>Xaviernesmea</taxon>
    </lineage>
</organism>
<gene>
    <name evidence="2" type="ORF">BJF92_13685</name>
</gene>
<reference evidence="2 3" key="1">
    <citation type="submission" date="2016-09" db="EMBL/GenBank/DDBJ databases">
        <title>Rhizobium sp. nov., a novel species isolated from the rice rhizosphere.</title>
        <authorList>
            <person name="Zhao J."/>
            <person name="Zhang X."/>
        </authorList>
    </citation>
    <scope>NUCLEOTIDE SEQUENCE [LARGE SCALE GENOMIC DNA]</scope>
    <source>
        <strain evidence="2 3">MH17</strain>
    </source>
</reference>
<comment type="caution">
    <text evidence="2">The sequence shown here is derived from an EMBL/GenBank/DDBJ whole genome shotgun (WGS) entry which is preliminary data.</text>
</comment>
<evidence type="ECO:0000313" key="3">
    <source>
        <dbReference type="Proteomes" id="UP000186143"/>
    </source>
</evidence>
<proteinExistence type="predicted"/>